<evidence type="ECO:0000256" key="9">
    <source>
        <dbReference type="SAM" id="MobiDB-lite"/>
    </source>
</evidence>
<name>A0A8X7Z2F2_POPTO</name>
<dbReference type="PANTHER" id="PTHR31044:SF28">
    <property type="entry name" value="CARBOHYDRATE-BINDING X8 DOMAIN SUPERFAMILY PROTEIN"/>
    <property type="match status" value="1"/>
</dbReference>
<feature type="region of interest" description="Disordered" evidence="9">
    <location>
        <begin position="164"/>
        <end position="235"/>
    </location>
</feature>
<feature type="compositionally biased region" description="Pro residues" evidence="9">
    <location>
        <begin position="221"/>
        <end position="235"/>
    </location>
</feature>
<sequence length="408" mass="43289">MEISKGCKRVCILLLYLTIAATSFTLCSARRSGSLFKGPVHARSSVNRHAKKLKVTEHFDLASLLLQKEMMGSSNAGPYVSSPFTLPPYDSLGPVSLPDYAPPFCIYPPNTPQPPSTTIPTPAGYVPSSSPPPFSYLPPVLPILNPPPSPTVVVPSPPEFTPIPNPPEIVPSPPGVTPSPPEVVPGPPVNIPGTPEVAVPSPPGTIPGTPESVPSPAIYVPSPPEAEPSPPYYEPSPPSYIPSPPIFVPSPAGFVPSPRVFQPPVVYPPPTGPPSPRTSPYTALWCVAKPSVPDPIIQEAMNYACGSGADCDSIQPSGSCFEPNTLFAHASYAFNSYWQRTKVAGGTCSFGGTAMLVTVDPSNSRKSHINILLICAACHDIGPCIIIIIIIIWLFIVISLLFYILRRL</sequence>
<comment type="caution">
    <text evidence="12">The sequence shown here is derived from an EMBL/GenBank/DDBJ whole genome shotgun (WGS) entry which is preliminary data.</text>
</comment>
<keyword evidence="4" id="KW-0732">Signal</keyword>
<comment type="subcellular location">
    <subcellularLocation>
        <location evidence="1">Cell membrane</location>
        <topology evidence="1">Lipid-anchor</topology>
        <topology evidence="1">GPI-anchor</topology>
    </subcellularLocation>
</comment>
<gene>
    <name evidence="12" type="ORF">POTOM_031327</name>
</gene>
<feature type="transmembrane region" description="Helical" evidence="10">
    <location>
        <begin position="385"/>
        <end position="405"/>
    </location>
</feature>
<organism evidence="12 13">
    <name type="scientific">Populus tomentosa</name>
    <name type="common">Chinese white poplar</name>
    <dbReference type="NCBI Taxonomy" id="118781"/>
    <lineage>
        <taxon>Eukaryota</taxon>
        <taxon>Viridiplantae</taxon>
        <taxon>Streptophyta</taxon>
        <taxon>Embryophyta</taxon>
        <taxon>Tracheophyta</taxon>
        <taxon>Spermatophyta</taxon>
        <taxon>Magnoliopsida</taxon>
        <taxon>eudicotyledons</taxon>
        <taxon>Gunneridae</taxon>
        <taxon>Pentapetalae</taxon>
        <taxon>rosids</taxon>
        <taxon>fabids</taxon>
        <taxon>Malpighiales</taxon>
        <taxon>Salicaceae</taxon>
        <taxon>Saliceae</taxon>
        <taxon>Populus</taxon>
    </lineage>
</organism>
<keyword evidence="10" id="KW-0812">Transmembrane</keyword>
<dbReference type="InterPro" id="IPR044788">
    <property type="entry name" value="X8_dom_prot"/>
</dbReference>
<proteinExistence type="predicted"/>
<accession>A0A8X7Z2F2</accession>
<feature type="domain" description="X8" evidence="11">
    <location>
        <begin position="284"/>
        <end position="377"/>
    </location>
</feature>
<evidence type="ECO:0000256" key="4">
    <source>
        <dbReference type="ARBA" id="ARBA00022729"/>
    </source>
</evidence>
<dbReference type="GO" id="GO:0005886">
    <property type="term" value="C:plasma membrane"/>
    <property type="evidence" value="ECO:0007669"/>
    <property type="project" value="UniProtKB-SubCell"/>
</dbReference>
<dbReference type="PANTHER" id="PTHR31044">
    <property type="entry name" value="BETA-1,3 GLUCANASE"/>
    <property type="match status" value="1"/>
</dbReference>
<keyword evidence="7" id="KW-0325">Glycoprotein</keyword>
<keyword evidence="8" id="KW-0449">Lipoprotein</keyword>
<evidence type="ECO:0000259" key="11">
    <source>
        <dbReference type="SMART" id="SM00768"/>
    </source>
</evidence>
<keyword evidence="13" id="KW-1185">Reference proteome</keyword>
<dbReference type="AlphaFoldDB" id="A0A8X7Z2F2"/>
<dbReference type="Proteomes" id="UP000886885">
    <property type="component" value="Chromosome 8D"/>
</dbReference>
<keyword evidence="5 10" id="KW-0472">Membrane</keyword>
<dbReference type="FunFam" id="1.20.58.1040:FF:000001">
    <property type="entry name" value="Glucan endo-1,3-beta-glucosidase 4"/>
    <property type="match status" value="1"/>
</dbReference>
<keyword evidence="3" id="KW-0336">GPI-anchor</keyword>
<evidence type="ECO:0000256" key="6">
    <source>
        <dbReference type="ARBA" id="ARBA00023157"/>
    </source>
</evidence>
<keyword evidence="6" id="KW-1015">Disulfide bond</keyword>
<evidence type="ECO:0000256" key="5">
    <source>
        <dbReference type="ARBA" id="ARBA00023136"/>
    </source>
</evidence>
<evidence type="ECO:0000256" key="1">
    <source>
        <dbReference type="ARBA" id="ARBA00004609"/>
    </source>
</evidence>
<dbReference type="Pfam" id="PF07983">
    <property type="entry name" value="X8"/>
    <property type="match status" value="1"/>
</dbReference>
<keyword evidence="10" id="KW-1133">Transmembrane helix</keyword>
<dbReference type="InterPro" id="IPR012946">
    <property type="entry name" value="X8"/>
</dbReference>
<dbReference type="SMART" id="SM00768">
    <property type="entry name" value="X8"/>
    <property type="match status" value="1"/>
</dbReference>
<evidence type="ECO:0000256" key="10">
    <source>
        <dbReference type="SAM" id="Phobius"/>
    </source>
</evidence>
<dbReference type="OrthoDB" id="417697at2759"/>
<reference evidence="12" key="1">
    <citation type="journal article" date="2020" name="bioRxiv">
        <title>Hybrid origin of Populus tomentosa Carr. identified through genome sequencing and phylogenomic analysis.</title>
        <authorList>
            <person name="An X."/>
            <person name="Gao K."/>
            <person name="Chen Z."/>
            <person name="Li J."/>
            <person name="Yang X."/>
            <person name="Yang X."/>
            <person name="Zhou J."/>
            <person name="Guo T."/>
            <person name="Zhao T."/>
            <person name="Huang S."/>
            <person name="Miao D."/>
            <person name="Khan W.U."/>
            <person name="Rao P."/>
            <person name="Ye M."/>
            <person name="Lei B."/>
            <person name="Liao W."/>
            <person name="Wang J."/>
            <person name="Ji L."/>
            <person name="Li Y."/>
            <person name="Guo B."/>
            <person name="Mustafa N.S."/>
            <person name="Li S."/>
            <person name="Yun Q."/>
            <person name="Keller S.R."/>
            <person name="Mao J."/>
            <person name="Zhang R."/>
            <person name="Strauss S.H."/>
        </authorList>
    </citation>
    <scope>NUCLEOTIDE SEQUENCE</scope>
    <source>
        <strain evidence="12">GM15</strain>
        <tissue evidence="12">Leaf</tissue>
    </source>
</reference>
<evidence type="ECO:0000256" key="2">
    <source>
        <dbReference type="ARBA" id="ARBA00022475"/>
    </source>
</evidence>
<dbReference type="EMBL" id="JAAWWB010000016">
    <property type="protein sequence ID" value="KAG6763883.1"/>
    <property type="molecule type" value="Genomic_DNA"/>
</dbReference>
<dbReference type="GO" id="GO:0009506">
    <property type="term" value="C:plasmodesma"/>
    <property type="evidence" value="ECO:0007669"/>
    <property type="project" value="UniProtKB-ARBA"/>
</dbReference>
<feature type="compositionally biased region" description="Pro residues" evidence="9">
    <location>
        <begin position="164"/>
        <end position="190"/>
    </location>
</feature>
<evidence type="ECO:0000256" key="3">
    <source>
        <dbReference type="ARBA" id="ARBA00022622"/>
    </source>
</evidence>
<keyword evidence="2" id="KW-1003">Cell membrane</keyword>
<evidence type="ECO:0000256" key="7">
    <source>
        <dbReference type="ARBA" id="ARBA00023180"/>
    </source>
</evidence>
<dbReference type="GO" id="GO:0098552">
    <property type="term" value="C:side of membrane"/>
    <property type="evidence" value="ECO:0007669"/>
    <property type="project" value="UniProtKB-KW"/>
</dbReference>
<protein>
    <recommendedName>
        <fullName evidence="11">X8 domain-containing protein</fullName>
    </recommendedName>
</protein>
<evidence type="ECO:0000256" key="8">
    <source>
        <dbReference type="ARBA" id="ARBA00023288"/>
    </source>
</evidence>
<evidence type="ECO:0000313" key="12">
    <source>
        <dbReference type="EMBL" id="KAG6763883.1"/>
    </source>
</evidence>
<evidence type="ECO:0000313" key="13">
    <source>
        <dbReference type="Proteomes" id="UP000886885"/>
    </source>
</evidence>